<evidence type="ECO:0000256" key="5">
    <source>
        <dbReference type="ARBA" id="ARBA00022490"/>
    </source>
</evidence>
<feature type="compositionally biased region" description="Polar residues" evidence="13">
    <location>
        <begin position="230"/>
        <end position="253"/>
    </location>
</feature>
<feature type="compositionally biased region" description="Polar residues" evidence="13">
    <location>
        <begin position="195"/>
        <end position="211"/>
    </location>
</feature>
<dbReference type="InterPro" id="IPR044796">
    <property type="entry name" value="MLN51_plant"/>
</dbReference>
<keyword evidence="5" id="KW-0963">Cytoplasm</keyword>
<keyword evidence="15" id="KW-1185">Reference proteome</keyword>
<reference evidence="15" key="1">
    <citation type="journal article" date="2014" name="Nat. Commun.">
        <title>The emerging biofuel crop Camelina sativa retains a highly undifferentiated hexaploid genome structure.</title>
        <authorList>
            <person name="Kagale S."/>
            <person name="Koh C."/>
            <person name="Nixon J."/>
            <person name="Bollina V."/>
            <person name="Clarke W.E."/>
            <person name="Tuteja R."/>
            <person name="Spillane C."/>
            <person name="Robinson S.J."/>
            <person name="Links M.G."/>
            <person name="Clarke C."/>
            <person name="Higgins E.E."/>
            <person name="Huebert T."/>
            <person name="Sharpe A.G."/>
            <person name="Parkin I.A."/>
        </authorList>
    </citation>
    <scope>NUCLEOTIDE SEQUENCE [LARGE SCALE GENOMIC DNA]</scope>
    <source>
        <strain evidence="15">cv. DH55</strain>
    </source>
</reference>
<keyword evidence="7" id="KW-0509">mRNA transport</keyword>
<reference evidence="16" key="2">
    <citation type="submission" date="2025-08" db="UniProtKB">
        <authorList>
            <consortium name="RefSeq"/>
        </authorList>
    </citation>
    <scope>IDENTIFICATION</scope>
    <source>
        <tissue evidence="16">Leaf</tissue>
    </source>
</reference>
<evidence type="ECO:0000256" key="1">
    <source>
        <dbReference type="ARBA" id="ARBA00004123"/>
    </source>
</evidence>
<feature type="region of interest" description="Disordered" evidence="13">
    <location>
        <begin position="535"/>
        <end position="585"/>
    </location>
</feature>
<proteinExistence type="inferred from homology"/>
<feature type="compositionally biased region" description="Acidic residues" evidence="13">
    <location>
        <begin position="1"/>
        <end position="13"/>
    </location>
</feature>
<keyword evidence="8" id="KW-0810">Translation regulation</keyword>
<accession>A0ABM0TR76</accession>
<evidence type="ECO:0000256" key="11">
    <source>
        <dbReference type="ARBA" id="ARBA00023187"/>
    </source>
</evidence>
<evidence type="ECO:0000256" key="9">
    <source>
        <dbReference type="ARBA" id="ARBA00022884"/>
    </source>
</evidence>
<evidence type="ECO:0000256" key="2">
    <source>
        <dbReference type="ARBA" id="ARBA00004496"/>
    </source>
</evidence>
<dbReference type="GeneID" id="104714384"/>
<evidence type="ECO:0000256" key="12">
    <source>
        <dbReference type="ARBA" id="ARBA00023242"/>
    </source>
</evidence>
<evidence type="ECO:0000313" key="15">
    <source>
        <dbReference type="Proteomes" id="UP000694864"/>
    </source>
</evidence>
<dbReference type="InterPro" id="IPR018545">
    <property type="entry name" value="Btz_dom"/>
</dbReference>
<protein>
    <submittedName>
        <fullName evidence="16">Uncharacterized protein LOC104714384 isoform X3</fullName>
    </submittedName>
</protein>
<evidence type="ECO:0000259" key="14">
    <source>
        <dbReference type="SMART" id="SM01044"/>
    </source>
</evidence>
<feature type="compositionally biased region" description="Polar residues" evidence="13">
    <location>
        <begin position="276"/>
        <end position="301"/>
    </location>
</feature>
<comment type="similarity">
    <text evidence="3">Belongs to the CASC3 family.</text>
</comment>
<organism evidence="15 16">
    <name type="scientific">Camelina sativa</name>
    <name type="common">False flax</name>
    <name type="synonym">Myagrum sativum</name>
    <dbReference type="NCBI Taxonomy" id="90675"/>
    <lineage>
        <taxon>Eukaryota</taxon>
        <taxon>Viridiplantae</taxon>
        <taxon>Streptophyta</taxon>
        <taxon>Embryophyta</taxon>
        <taxon>Tracheophyta</taxon>
        <taxon>Spermatophyta</taxon>
        <taxon>Magnoliopsida</taxon>
        <taxon>eudicotyledons</taxon>
        <taxon>Gunneridae</taxon>
        <taxon>Pentapetalae</taxon>
        <taxon>rosids</taxon>
        <taxon>malvids</taxon>
        <taxon>Brassicales</taxon>
        <taxon>Brassicaceae</taxon>
        <taxon>Camelineae</taxon>
        <taxon>Camelina</taxon>
    </lineage>
</organism>
<evidence type="ECO:0000256" key="10">
    <source>
        <dbReference type="ARBA" id="ARBA00023161"/>
    </source>
</evidence>
<feature type="compositionally biased region" description="Polar residues" evidence="13">
    <location>
        <begin position="567"/>
        <end position="580"/>
    </location>
</feature>
<dbReference type="PANTHER" id="PTHR46837">
    <property type="entry name" value="PROTEIN MLN51 HOMOLOG"/>
    <property type="match status" value="1"/>
</dbReference>
<feature type="region of interest" description="Disordered" evidence="13">
    <location>
        <begin position="1"/>
        <end position="55"/>
    </location>
</feature>
<dbReference type="RefSeq" id="XP_010430031.1">
    <property type="nucleotide sequence ID" value="XM_010431729.2"/>
</dbReference>
<comment type="subcellular location">
    <subcellularLocation>
        <location evidence="2">Cytoplasm</location>
    </subcellularLocation>
    <subcellularLocation>
        <location evidence="1">Nucleus</location>
    </subcellularLocation>
</comment>
<evidence type="ECO:0000313" key="16">
    <source>
        <dbReference type="RefSeq" id="XP_010430031.1"/>
    </source>
</evidence>
<feature type="compositionally biased region" description="Basic and acidic residues" evidence="13">
    <location>
        <begin position="147"/>
        <end position="161"/>
    </location>
</feature>
<feature type="domain" description="Btz" evidence="14">
    <location>
        <begin position="79"/>
        <end position="184"/>
    </location>
</feature>
<keyword evidence="6" id="KW-0507">mRNA processing</keyword>
<keyword evidence="10" id="KW-0866">Nonsense-mediated mRNA decay</keyword>
<feature type="compositionally biased region" description="Polar residues" evidence="13">
    <location>
        <begin position="323"/>
        <end position="341"/>
    </location>
</feature>
<keyword evidence="12" id="KW-0539">Nucleus</keyword>
<feature type="region of interest" description="Disordered" evidence="13">
    <location>
        <begin position="137"/>
        <end position="390"/>
    </location>
</feature>
<sequence length="644" mass="69921">MAPEDPEYESDPEELNRSLATRRRVASDDEDDGALNHNLVANPIDSDLSDDEDQQSAFLDSDHDLVDDSSEADFEFVPDHDNALAAADGTEDSAVSATDLVDDGLEQKKKEPFAVPTAGAFYMHDDRFQEFDAASNRRMRGGRRLWQSRDESKWGHDKYEELNTQEKQFDRRTSRGRVRGRGQGRGQERGYSRGTNSKPFTGTGNGHQNQFPKAVTRGRGPRRYEVALKNGNQAPSVQTKQSQNSFVKVSHANSGRPPTETASLETEAIQAKKNVLASSLNSDSPPFYPSGSSNNLAQKDLQTGIGGLRINQNPTPSGKKFGNTKSSSSWVRTAQPSQTTSHGRDAPPPGQMLYQQSPNQGDKVSSLMHFQGMPKGTDQSCTQPPGQAFDQHSAVNSLLPSSPPKTGSSKNQYISGGIESAAETGALVAKGKGSLQPSGRGSFMYGGTQFMGTVGSMAAGHGNSNFPAFLPVMQFGGQHGGVPTFGMALPGYVQPEHGTGNPEMTWLPILPGPGALGGSYCPPYAATNGSYQAHKPMIPSSAGSSSQENSSNNPNDEEPMERPDILTNGNSQRSNGNPNKQPRRYSEMSFSKCEEWKERSSCLNKWKKEVKEKLLCCRPLVLLQAALRSTLGCYCCLILFYFEN</sequence>
<evidence type="ECO:0000256" key="7">
    <source>
        <dbReference type="ARBA" id="ARBA00022816"/>
    </source>
</evidence>
<evidence type="ECO:0000256" key="4">
    <source>
        <dbReference type="ARBA" id="ARBA00022448"/>
    </source>
</evidence>
<dbReference type="Pfam" id="PF09405">
    <property type="entry name" value="Btz"/>
    <property type="match status" value="1"/>
</dbReference>
<keyword evidence="9" id="KW-0694">RNA-binding</keyword>
<evidence type="ECO:0000256" key="13">
    <source>
        <dbReference type="SAM" id="MobiDB-lite"/>
    </source>
</evidence>
<keyword evidence="4" id="KW-0813">Transport</keyword>
<gene>
    <name evidence="16" type="primary">LOC104714384</name>
</gene>
<evidence type="ECO:0000256" key="3">
    <source>
        <dbReference type="ARBA" id="ARBA00009548"/>
    </source>
</evidence>
<keyword evidence="11" id="KW-0508">mRNA splicing</keyword>
<name>A0ABM0TR76_CAMSA</name>
<feature type="compositionally biased region" description="Low complexity" evidence="13">
    <location>
        <begin position="539"/>
        <end position="554"/>
    </location>
</feature>
<evidence type="ECO:0000256" key="8">
    <source>
        <dbReference type="ARBA" id="ARBA00022845"/>
    </source>
</evidence>
<dbReference type="PANTHER" id="PTHR46837:SF5">
    <property type="entry name" value="PROTEIN MLN51 HOMOLOG"/>
    <property type="match status" value="1"/>
</dbReference>
<feature type="compositionally biased region" description="Polar residues" evidence="13">
    <location>
        <begin position="353"/>
        <end position="363"/>
    </location>
</feature>
<dbReference type="Proteomes" id="UP000694864">
    <property type="component" value="Chromosome 9"/>
</dbReference>
<evidence type="ECO:0000256" key="6">
    <source>
        <dbReference type="ARBA" id="ARBA00022664"/>
    </source>
</evidence>
<dbReference type="SMART" id="SM01044">
    <property type="entry name" value="Btz"/>
    <property type="match status" value="1"/>
</dbReference>